<feature type="domain" description="Transglycosylase SLT" evidence="4">
    <location>
        <begin position="196"/>
        <end position="488"/>
    </location>
</feature>
<dbReference type="NCBIfam" id="TIGR02282">
    <property type="entry name" value="MltB"/>
    <property type="match status" value="1"/>
</dbReference>
<accession>A0A6S6U6R3</accession>
<feature type="compositionally biased region" description="Low complexity" evidence="2">
    <location>
        <begin position="24"/>
        <end position="34"/>
    </location>
</feature>
<dbReference type="PANTHER" id="PTHR30163">
    <property type="entry name" value="MEMBRANE-BOUND LYTIC MUREIN TRANSGLYCOSYLASE B"/>
    <property type="match status" value="1"/>
</dbReference>
<dbReference type="CDD" id="cd13399">
    <property type="entry name" value="Slt35-like"/>
    <property type="match status" value="1"/>
</dbReference>
<reference evidence="5" key="1">
    <citation type="submission" date="2020-01" db="EMBL/GenBank/DDBJ databases">
        <authorList>
            <person name="Meier V. D."/>
            <person name="Meier V D."/>
        </authorList>
    </citation>
    <scope>NUCLEOTIDE SEQUENCE</scope>
    <source>
        <strain evidence="5">HLG_WM_MAG_09</strain>
    </source>
</reference>
<sequence length="503" mass="56892">MQSGKLLLSGLLITGCMGLVAGCSSTPKKSTSTKNVQLEKAKPVKPEYTMSNAPGEAAQAQMPKGLPLKQPVAQNSRYQAKKNELGQSRLRYQKEREAKQRQDQQRAKYQQEWKRKQQASARAEQIKANSQQQAQQQQAKRQQYHQQWQQKQQQRQQQQQSVVRRASTPTTGYGGRGVGNYSAPYLSGSFAGNPQLLNFINRMSSRHGFSKRYLNGVFSQARNRDSVARLWAGNNGGSSSGRGWYNYRSKFVTPDNTQKGVQFWNKHRAHLQRASQRYGVDPEYIVGIMGVETRWGRILGKHKVIDALTTSAIVNKRRSKFFFKELENYLLMTRSERMDPLQPKGSYAGAMGYGQFMPSSFRAFAVDFNGDGIRDLWNPVDAIGSVANYFSKHGWKRGQEVAVPARVSNMAYTSMPDGYKVRYSKTSLAKKGIRPRSGNWSNTGRTHLLALTTVPGGIKEPWIGYHNFYVITRYNHSNYYAMAVHQLSKSVKRKVGGGQYALR</sequence>
<keyword evidence="3" id="KW-0732">Signal</keyword>
<dbReference type="EC" id="3.2.1.-" evidence="5"/>
<dbReference type="AlphaFoldDB" id="A0A6S6U6R3"/>
<name>A0A6S6U6R3_9GAMM</name>
<evidence type="ECO:0000256" key="2">
    <source>
        <dbReference type="SAM" id="MobiDB-lite"/>
    </source>
</evidence>
<dbReference type="PROSITE" id="PS51257">
    <property type="entry name" value="PROKAR_LIPOPROTEIN"/>
    <property type="match status" value="1"/>
</dbReference>
<keyword evidence="5" id="KW-0378">Hydrolase</keyword>
<dbReference type="GO" id="GO:0016798">
    <property type="term" value="F:hydrolase activity, acting on glycosyl bonds"/>
    <property type="evidence" value="ECO:0007669"/>
    <property type="project" value="UniProtKB-KW"/>
</dbReference>
<dbReference type="Gene3D" id="1.10.530.10">
    <property type="match status" value="1"/>
</dbReference>
<evidence type="ECO:0000259" key="4">
    <source>
        <dbReference type="Pfam" id="PF13406"/>
    </source>
</evidence>
<protein>
    <submittedName>
        <fullName evidence="5">Membrane-bound lytic murein transglycosylase B (EC)</fullName>
        <ecNumber evidence="5">3.2.1.-</ecNumber>
    </submittedName>
</protein>
<dbReference type="FunFam" id="1.10.8.350:FF:000001">
    <property type="entry name" value="Lytic murein transglycosylase B"/>
    <property type="match status" value="1"/>
</dbReference>
<gene>
    <name evidence="5" type="ORF">HELGO_WM23881</name>
</gene>
<feature type="signal peptide" evidence="3">
    <location>
        <begin position="1"/>
        <end position="21"/>
    </location>
</feature>
<dbReference type="GO" id="GO:0009253">
    <property type="term" value="P:peptidoglycan catabolic process"/>
    <property type="evidence" value="ECO:0007669"/>
    <property type="project" value="TreeGrafter"/>
</dbReference>
<evidence type="ECO:0000313" key="5">
    <source>
        <dbReference type="EMBL" id="CAA6830075.1"/>
    </source>
</evidence>
<dbReference type="EMBL" id="CACVAT010000560">
    <property type="protein sequence ID" value="CAA6830075.1"/>
    <property type="molecule type" value="Genomic_DNA"/>
</dbReference>
<proteinExistence type="predicted"/>
<evidence type="ECO:0000256" key="3">
    <source>
        <dbReference type="SAM" id="SignalP"/>
    </source>
</evidence>
<feature type="compositionally biased region" description="Low complexity" evidence="2">
    <location>
        <begin position="131"/>
        <end position="160"/>
    </location>
</feature>
<dbReference type="SUPFAM" id="SSF53955">
    <property type="entry name" value="Lysozyme-like"/>
    <property type="match status" value="1"/>
</dbReference>
<feature type="compositionally biased region" description="Basic and acidic residues" evidence="2">
    <location>
        <begin position="95"/>
        <end position="115"/>
    </location>
</feature>
<dbReference type="InterPro" id="IPR031304">
    <property type="entry name" value="SLT_2"/>
</dbReference>
<evidence type="ECO:0000256" key="1">
    <source>
        <dbReference type="PIRSR" id="PIRSR611757-1"/>
    </source>
</evidence>
<keyword evidence="5" id="KW-0326">Glycosidase</keyword>
<dbReference type="InterPro" id="IPR043426">
    <property type="entry name" value="MltB-like"/>
</dbReference>
<feature type="chain" id="PRO_5028244263" evidence="3">
    <location>
        <begin position="22"/>
        <end position="503"/>
    </location>
</feature>
<feature type="region of interest" description="Disordered" evidence="2">
    <location>
        <begin position="24"/>
        <end position="63"/>
    </location>
</feature>
<dbReference type="InterPro" id="IPR011757">
    <property type="entry name" value="Lytic_transglycosylase_MltB"/>
</dbReference>
<dbReference type="Gene3D" id="1.10.8.350">
    <property type="entry name" value="Bacterial muramidase"/>
    <property type="match status" value="1"/>
</dbReference>
<feature type="region of interest" description="Disordered" evidence="2">
    <location>
        <begin position="95"/>
        <end position="177"/>
    </location>
</feature>
<dbReference type="Pfam" id="PF13406">
    <property type="entry name" value="SLT_2"/>
    <property type="match status" value="1"/>
</dbReference>
<dbReference type="InterPro" id="IPR023346">
    <property type="entry name" value="Lysozyme-like_dom_sf"/>
</dbReference>
<organism evidence="5">
    <name type="scientific">uncultured Thiotrichaceae bacterium</name>
    <dbReference type="NCBI Taxonomy" id="298394"/>
    <lineage>
        <taxon>Bacteria</taxon>
        <taxon>Pseudomonadati</taxon>
        <taxon>Pseudomonadota</taxon>
        <taxon>Gammaproteobacteria</taxon>
        <taxon>Thiotrichales</taxon>
        <taxon>Thiotrichaceae</taxon>
        <taxon>environmental samples</taxon>
    </lineage>
</organism>
<dbReference type="GO" id="GO:0008933">
    <property type="term" value="F:peptidoglycan lytic transglycosylase activity"/>
    <property type="evidence" value="ECO:0007669"/>
    <property type="project" value="TreeGrafter"/>
</dbReference>
<dbReference type="PANTHER" id="PTHR30163:SF9">
    <property type="entry name" value="MEMBRANE-BOUND LYTIC MUREIN TRANSGLYCOSYLASE B"/>
    <property type="match status" value="1"/>
</dbReference>
<feature type="active site" evidence="1">
    <location>
        <position position="292"/>
    </location>
</feature>